<comment type="caution">
    <text evidence="3">The sequence shown here is derived from an EMBL/GenBank/DDBJ whole genome shotgun (WGS) entry which is preliminary data.</text>
</comment>
<dbReference type="PANTHER" id="PTHR11360:SF315">
    <property type="entry name" value="TRANSPORTER MCH2-RELATED"/>
    <property type="match status" value="1"/>
</dbReference>
<dbReference type="GO" id="GO:0016020">
    <property type="term" value="C:membrane"/>
    <property type="evidence" value="ECO:0007669"/>
    <property type="project" value="UniProtKB-SubCell"/>
</dbReference>
<dbReference type="InterPro" id="IPR020846">
    <property type="entry name" value="MFS_dom"/>
</dbReference>
<evidence type="ECO:0000313" key="3">
    <source>
        <dbReference type="EMBL" id="GFF21682.1"/>
    </source>
</evidence>
<dbReference type="VEuPathDB" id="FungiDB:ATEG_06222"/>
<dbReference type="InterPro" id="IPR050327">
    <property type="entry name" value="Proton-linked_MCT"/>
</dbReference>
<dbReference type="PROSITE" id="PS50850">
    <property type="entry name" value="MFS"/>
    <property type="match status" value="1"/>
</dbReference>
<dbReference type="Pfam" id="PF07690">
    <property type="entry name" value="MFS_1"/>
    <property type="match status" value="1"/>
</dbReference>
<evidence type="ECO:0000256" key="1">
    <source>
        <dbReference type="ARBA" id="ARBA00004141"/>
    </source>
</evidence>
<accession>A0A5M3ZDK7</accession>
<evidence type="ECO:0000256" key="2">
    <source>
        <dbReference type="ARBA" id="ARBA00006727"/>
    </source>
</evidence>
<dbReference type="InterPro" id="IPR036259">
    <property type="entry name" value="MFS_trans_sf"/>
</dbReference>
<dbReference type="SUPFAM" id="SSF103473">
    <property type="entry name" value="MFS general substrate transporter"/>
    <property type="match status" value="1"/>
</dbReference>
<comment type="subcellular location">
    <subcellularLocation>
        <location evidence="1">Membrane</location>
        <topology evidence="1">Multi-pass membrane protein</topology>
    </subcellularLocation>
</comment>
<gene>
    <name evidence="3" type="ORF">ATEIFO6365_0016000300</name>
</gene>
<dbReference type="PANTHER" id="PTHR11360">
    <property type="entry name" value="MONOCARBOXYLATE TRANSPORTER"/>
    <property type="match status" value="1"/>
</dbReference>
<dbReference type="Gene3D" id="1.20.1250.20">
    <property type="entry name" value="MFS general substrate transporter like domains"/>
    <property type="match status" value="2"/>
</dbReference>
<dbReference type="InterPro" id="IPR011701">
    <property type="entry name" value="MFS"/>
</dbReference>
<dbReference type="OrthoDB" id="6499973at2759"/>
<protein>
    <submittedName>
        <fullName evidence="3">Monocarboxylate transporter</fullName>
    </submittedName>
</protein>
<evidence type="ECO:0000313" key="4">
    <source>
        <dbReference type="Proteomes" id="UP000452235"/>
    </source>
</evidence>
<name>A0A5M3ZDK7_ASPTE</name>
<dbReference type="CDD" id="cd17352">
    <property type="entry name" value="MFS_MCT_SLC16"/>
    <property type="match status" value="1"/>
</dbReference>
<comment type="similarity">
    <text evidence="2">Belongs to the major facilitator superfamily. Monocarboxylate porter (TC 2.A.1.13) family.</text>
</comment>
<dbReference type="Proteomes" id="UP000452235">
    <property type="component" value="Unassembled WGS sequence"/>
</dbReference>
<keyword evidence="4" id="KW-1185">Reference proteome</keyword>
<reference evidence="3 4" key="1">
    <citation type="submission" date="2020-01" db="EMBL/GenBank/DDBJ databases">
        <title>Aspergillus terreus IFO 6365 whole genome shotgun sequence.</title>
        <authorList>
            <person name="Kanamasa S."/>
            <person name="Takahashi H."/>
        </authorList>
    </citation>
    <scope>NUCLEOTIDE SEQUENCE [LARGE SCALE GENOMIC DNA]</scope>
    <source>
        <strain evidence="3 4">IFO 6365</strain>
    </source>
</reference>
<proteinExistence type="inferred from homology"/>
<dbReference type="GO" id="GO:0022857">
    <property type="term" value="F:transmembrane transporter activity"/>
    <property type="evidence" value="ECO:0007669"/>
    <property type="project" value="InterPro"/>
</dbReference>
<sequence>MRHTGQHRRPPNESSSEDEQPDQPPDGGYGWVCTVAAAVVNAHCWGFNSAYAVFLAYYMDHQTFKCATHLHYALVGSLSLTVTFMISPIATVATQRYGIRKAMFAGVIFETASLICASLATQIWHLFLTQGVLFGMGMGMLFIPVASVIPQWFTSKRSLASGVSLSGAGLGGLVYSLASEAMIDRLGLTWAFRILGILAFTIITTCILLIRDRNTTTKSSKAMMELALTRNGGFVLLIGFSCFTIFGYFILIYSLASYGDEIGLTPSQASLISGLFNLGQAVGRPCIGYFSDSVGRINIAGIATFLAGVICLAVWVNAKSYGLLVFFAIIEGPVAGNFWATIVPLVSEVVGLEKVPSGMNLIWLSIVVPSTFSEPIALEMTAATGSYLSAQLFAGFMYLAASVCLGLLRMQKKA</sequence>
<dbReference type="EMBL" id="BLJY01000016">
    <property type="protein sequence ID" value="GFF21682.1"/>
    <property type="molecule type" value="Genomic_DNA"/>
</dbReference>
<organism evidence="3 4">
    <name type="scientific">Aspergillus terreus</name>
    <dbReference type="NCBI Taxonomy" id="33178"/>
    <lineage>
        <taxon>Eukaryota</taxon>
        <taxon>Fungi</taxon>
        <taxon>Dikarya</taxon>
        <taxon>Ascomycota</taxon>
        <taxon>Pezizomycotina</taxon>
        <taxon>Eurotiomycetes</taxon>
        <taxon>Eurotiomycetidae</taxon>
        <taxon>Eurotiales</taxon>
        <taxon>Aspergillaceae</taxon>
        <taxon>Aspergillus</taxon>
        <taxon>Aspergillus subgen. Circumdati</taxon>
    </lineage>
</organism>
<dbReference type="AlphaFoldDB" id="A0A5M3ZDK7"/>